<keyword evidence="3" id="KW-1185">Reference proteome</keyword>
<protein>
    <submittedName>
        <fullName evidence="2">Uncharacterized protein</fullName>
    </submittedName>
</protein>
<feature type="non-terminal residue" evidence="2">
    <location>
        <position position="1"/>
    </location>
</feature>
<proteinExistence type="predicted"/>
<gene>
    <name evidence="2" type="ORF">PMAYCL1PPCAC_16564</name>
</gene>
<feature type="region of interest" description="Disordered" evidence="1">
    <location>
        <begin position="57"/>
        <end position="78"/>
    </location>
</feature>
<sequence length="141" mass="16243">LSDAEKGEFSGFRRFISRKIDRFFRWQSRKHRPTSNAFVEANANASDTSFLKVPLSRRLSRSANSSPPGSFADKNNYYKDGEPRRITIAINAQGLSSVAADKQQLLMIRNELRRATHPRHEKDLLENRAPWKRTVSVVRRS</sequence>
<evidence type="ECO:0000256" key="1">
    <source>
        <dbReference type="SAM" id="MobiDB-lite"/>
    </source>
</evidence>
<feature type="non-terminal residue" evidence="2">
    <location>
        <position position="141"/>
    </location>
</feature>
<dbReference type="AlphaFoldDB" id="A0AAN5CL20"/>
<evidence type="ECO:0000313" key="2">
    <source>
        <dbReference type="EMBL" id="GMR46369.1"/>
    </source>
</evidence>
<accession>A0AAN5CL20</accession>
<organism evidence="2 3">
    <name type="scientific">Pristionchus mayeri</name>
    <dbReference type="NCBI Taxonomy" id="1317129"/>
    <lineage>
        <taxon>Eukaryota</taxon>
        <taxon>Metazoa</taxon>
        <taxon>Ecdysozoa</taxon>
        <taxon>Nematoda</taxon>
        <taxon>Chromadorea</taxon>
        <taxon>Rhabditida</taxon>
        <taxon>Rhabditina</taxon>
        <taxon>Diplogasteromorpha</taxon>
        <taxon>Diplogasteroidea</taxon>
        <taxon>Neodiplogasteridae</taxon>
        <taxon>Pristionchus</taxon>
    </lineage>
</organism>
<name>A0AAN5CL20_9BILA</name>
<feature type="compositionally biased region" description="Low complexity" evidence="1">
    <location>
        <begin position="57"/>
        <end position="68"/>
    </location>
</feature>
<reference evidence="3" key="1">
    <citation type="submission" date="2022-10" db="EMBL/GenBank/DDBJ databases">
        <title>Genome assembly of Pristionchus species.</title>
        <authorList>
            <person name="Yoshida K."/>
            <person name="Sommer R.J."/>
        </authorList>
    </citation>
    <scope>NUCLEOTIDE SEQUENCE [LARGE SCALE GENOMIC DNA]</scope>
    <source>
        <strain evidence="3">RS5460</strain>
    </source>
</reference>
<dbReference type="Proteomes" id="UP001328107">
    <property type="component" value="Unassembled WGS sequence"/>
</dbReference>
<evidence type="ECO:0000313" key="3">
    <source>
        <dbReference type="Proteomes" id="UP001328107"/>
    </source>
</evidence>
<dbReference type="EMBL" id="BTRK01000004">
    <property type="protein sequence ID" value="GMR46369.1"/>
    <property type="molecule type" value="Genomic_DNA"/>
</dbReference>
<comment type="caution">
    <text evidence="2">The sequence shown here is derived from an EMBL/GenBank/DDBJ whole genome shotgun (WGS) entry which is preliminary data.</text>
</comment>